<organism evidence="3 4">
    <name type="scientific">Svornostia abyssi</name>
    <dbReference type="NCBI Taxonomy" id="2898438"/>
    <lineage>
        <taxon>Bacteria</taxon>
        <taxon>Bacillati</taxon>
        <taxon>Actinomycetota</taxon>
        <taxon>Thermoleophilia</taxon>
        <taxon>Solirubrobacterales</taxon>
        <taxon>Baekduiaceae</taxon>
        <taxon>Svornostia</taxon>
    </lineage>
</organism>
<dbReference type="Gene3D" id="3.40.640.10">
    <property type="entry name" value="Type I PLP-dependent aspartate aminotransferase-like (Major domain)"/>
    <property type="match status" value="1"/>
</dbReference>
<comment type="cofactor">
    <cofactor evidence="1">
        <name>pyridoxal 5'-phosphate</name>
        <dbReference type="ChEBI" id="CHEBI:597326"/>
    </cofactor>
</comment>
<evidence type="ECO:0000313" key="4">
    <source>
        <dbReference type="Proteomes" id="UP001058860"/>
    </source>
</evidence>
<dbReference type="InterPro" id="IPR015422">
    <property type="entry name" value="PyrdxlP-dep_Trfase_small"/>
</dbReference>
<keyword evidence="4" id="KW-1185">Reference proteome</keyword>
<comment type="similarity">
    <text evidence="2">Belongs to the DegT/DnrJ/EryC1 family.</text>
</comment>
<dbReference type="PANTHER" id="PTHR30244">
    <property type="entry name" value="TRANSAMINASE"/>
    <property type="match status" value="1"/>
</dbReference>
<dbReference type="InterPro" id="IPR000653">
    <property type="entry name" value="DegT/StrS_aminotransferase"/>
</dbReference>
<dbReference type="SUPFAM" id="SSF53383">
    <property type="entry name" value="PLP-dependent transferases"/>
    <property type="match status" value="1"/>
</dbReference>
<sequence length="460" mass="50924">MAARGTNGGSAAPRRADQLRAQILDLVREYHAEAFPERAFVPGQTPVPVAGRVFDEEEVVSLVDSSLDFWLTTGRYAHTFERRFGREIFGVRHTILVNSGSSANLVAGSALTSPTLGEKRIKPGDEFITVATGFPTTVNPLIQHGAIPVFLDVDIPTYNIDVTHLEDALSPKTKAVMLAHTLGNTFDLDTIKAFCDEHDLWLVEDCCDALGSTYDGKHVGSFGDFATVSFFPAHHITMGEGGAVMCNSGRMKVLAESFRDWGRDCWCEPGKEDTCGKRFDQQFGSLPEGYDHKYTYSHIGYNLKITDMQAAVGVAQLDKLDDFVQARKDNFARIKEGLGDLDELFILPEATAKSDPSWFGFPIAVRPDAPISRNEIVRVLNERKVHTRLLFAGNLLRQPAYKDVEHRVVGDLKNSDFVMENVFWLGVYPALGDPHIEYMLDTVHEIAENAFHRAGTSGAQ</sequence>
<proteinExistence type="inferred from homology"/>
<reference evidence="4" key="1">
    <citation type="submission" date="2021-11" db="EMBL/GenBank/DDBJ databases">
        <title>Cultivation dependent microbiological survey of springs from the worlds oldest radium mine currently devoted to the extraction of radon-saturated water.</title>
        <authorList>
            <person name="Kapinusova G."/>
            <person name="Smrhova T."/>
            <person name="Strejcek M."/>
            <person name="Suman J."/>
            <person name="Jani K."/>
            <person name="Pajer P."/>
            <person name="Uhlik O."/>
        </authorList>
    </citation>
    <scope>NUCLEOTIDE SEQUENCE [LARGE SCALE GENOMIC DNA]</scope>
    <source>
        <strain evidence="4">J379</strain>
    </source>
</reference>
<protein>
    <submittedName>
        <fullName evidence="3">Lipopolysaccharide biosynthesis protein RfbH</fullName>
    </submittedName>
</protein>
<dbReference type="Proteomes" id="UP001058860">
    <property type="component" value="Chromosome"/>
</dbReference>
<evidence type="ECO:0000313" key="3">
    <source>
        <dbReference type="EMBL" id="UUY04099.1"/>
    </source>
</evidence>
<name>A0ABY5PHL4_9ACTN</name>
<dbReference type="PANTHER" id="PTHR30244:SF34">
    <property type="entry name" value="DTDP-4-AMINO-4,6-DIDEOXYGALACTOSE TRANSAMINASE"/>
    <property type="match status" value="1"/>
</dbReference>
<gene>
    <name evidence="3" type="primary">rfbH</name>
    <name evidence="3" type="ORF">LRS13_00800</name>
</gene>
<dbReference type="Pfam" id="PF01041">
    <property type="entry name" value="DegT_DnrJ_EryC1"/>
    <property type="match status" value="1"/>
</dbReference>
<dbReference type="NCBIfam" id="NF011936">
    <property type="entry name" value="PRK15407.1"/>
    <property type="match status" value="1"/>
</dbReference>
<evidence type="ECO:0000256" key="2">
    <source>
        <dbReference type="RuleBase" id="RU004508"/>
    </source>
</evidence>
<dbReference type="CDD" id="cd00616">
    <property type="entry name" value="AHBA_syn"/>
    <property type="match status" value="1"/>
</dbReference>
<dbReference type="InterPro" id="IPR015424">
    <property type="entry name" value="PyrdxlP-dep_Trfase"/>
</dbReference>
<evidence type="ECO:0000256" key="1">
    <source>
        <dbReference type="ARBA" id="ARBA00001933"/>
    </source>
</evidence>
<keyword evidence="2" id="KW-0663">Pyridoxal phosphate</keyword>
<accession>A0ABY5PHL4</accession>
<dbReference type="Gene3D" id="3.90.1150.10">
    <property type="entry name" value="Aspartate Aminotransferase, domain 1"/>
    <property type="match status" value="1"/>
</dbReference>
<dbReference type="InterPro" id="IPR015421">
    <property type="entry name" value="PyrdxlP-dep_Trfase_major"/>
</dbReference>
<dbReference type="EMBL" id="CP088295">
    <property type="protein sequence ID" value="UUY04099.1"/>
    <property type="molecule type" value="Genomic_DNA"/>
</dbReference>
<dbReference type="RefSeq" id="WP_353864592.1">
    <property type="nucleotide sequence ID" value="NZ_CP088295.1"/>
</dbReference>